<comment type="subunit">
    <text evidence="6">Homodimer.</text>
</comment>
<evidence type="ECO:0000256" key="3">
    <source>
        <dbReference type="ARBA" id="ARBA00022676"/>
    </source>
</evidence>
<dbReference type="Proteomes" id="UP000249396">
    <property type="component" value="Unassembled WGS sequence"/>
</dbReference>
<dbReference type="EC" id="2.4.2.10" evidence="2 6"/>
<dbReference type="GO" id="GO:0044205">
    <property type="term" value="P:'de novo' UMP biosynthetic process"/>
    <property type="evidence" value="ECO:0007669"/>
    <property type="project" value="UniProtKB-UniRule"/>
</dbReference>
<dbReference type="CDD" id="cd06223">
    <property type="entry name" value="PRTases_typeI"/>
    <property type="match status" value="1"/>
</dbReference>
<feature type="binding site" evidence="6">
    <location>
        <position position="158"/>
    </location>
    <ligand>
        <name>orotate</name>
        <dbReference type="ChEBI" id="CHEBI:30839"/>
    </ligand>
</feature>
<keyword evidence="4 6" id="KW-0808">Transferase</keyword>
<feature type="binding site" description="in other chain" evidence="6">
    <location>
        <begin position="126"/>
        <end position="134"/>
    </location>
    <ligand>
        <name>5-phospho-alpha-D-ribose 1-diphosphate</name>
        <dbReference type="ChEBI" id="CHEBI:58017"/>
        <note>ligand shared between dimeric partners</note>
    </ligand>
</feature>
<dbReference type="Pfam" id="PF00156">
    <property type="entry name" value="Pribosyltran"/>
    <property type="match status" value="1"/>
</dbReference>
<feature type="binding site" evidence="6">
    <location>
        <position position="106"/>
    </location>
    <ligand>
        <name>5-phospho-alpha-D-ribose 1-diphosphate</name>
        <dbReference type="ChEBI" id="CHEBI:58017"/>
        <note>ligand shared between dimeric partners</note>
    </ligand>
</feature>
<feature type="binding site" description="in other chain" evidence="6">
    <location>
        <position position="101"/>
    </location>
    <ligand>
        <name>5-phospho-alpha-D-ribose 1-diphosphate</name>
        <dbReference type="ChEBI" id="CHEBI:58017"/>
        <note>ligand shared between dimeric partners</note>
    </ligand>
</feature>
<feature type="binding site" evidence="6">
    <location>
        <position position="104"/>
    </location>
    <ligand>
        <name>5-phospho-alpha-D-ribose 1-diphosphate</name>
        <dbReference type="ChEBI" id="CHEBI:58017"/>
        <note>ligand shared between dimeric partners</note>
    </ligand>
</feature>
<dbReference type="AlphaFoldDB" id="A0A2W4S418"/>
<sequence>MYQKNELLRAFIEKNCLLADVDISLSTGTQSSFYFDCKKATFDGEGLSLIVDGVLAIIDGLPEQPTAIGGLTMGADPIVAGVVARAYQLGRSPTHGSIVRKEPKKHGTKSKIENQLPSGTKIVVIDDVITSGGSIKTACKELIAEGYIVVGIIALVDRKAGGKESLEREFGPVHALFDKNDFPALRSLDEIETVAEAA</sequence>
<comment type="caution">
    <text evidence="8">The sequence shown here is derived from an EMBL/GenBank/DDBJ whole genome shotgun (WGS) entry which is preliminary data.</text>
</comment>
<dbReference type="InterPro" id="IPR004467">
    <property type="entry name" value="Or_phspho_trans_dom"/>
</dbReference>
<comment type="cofactor">
    <cofactor evidence="6">
        <name>Mg(2+)</name>
        <dbReference type="ChEBI" id="CHEBI:18420"/>
    </cofactor>
</comment>
<dbReference type="SUPFAM" id="SSF53271">
    <property type="entry name" value="PRTase-like"/>
    <property type="match status" value="1"/>
</dbReference>
<gene>
    <name evidence="6 8" type="primary">pyrE</name>
    <name evidence="8" type="ORF">DM484_31035</name>
</gene>
<dbReference type="Gene3D" id="3.40.50.2020">
    <property type="match status" value="1"/>
</dbReference>
<evidence type="ECO:0000259" key="7">
    <source>
        <dbReference type="Pfam" id="PF00156"/>
    </source>
</evidence>
<evidence type="ECO:0000256" key="1">
    <source>
        <dbReference type="ARBA" id="ARBA00004889"/>
    </source>
</evidence>
<organism evidence="8 9">
    <name type="scientific">Candidatus Methylumidiphilus alinenensis</name>
    <dbReference type="NCBI Taxonomy" id="2202197"/>
    <lineage>
        <taxon>Bacteria</taxon>
        <taxon>Pseudomonadati</taxon>
        <taxon>Pseudomonadota</taxon>
        <taxon>Gammaproteobacteria</taxon>
        <taxon>Methylococcales</taxon>
        <taxon>Candidatus Methylumidiphilus</taxon>
    </lineage>
</organism>
<dbReference type="PANTHER" id="PTHR19278">
    <property type="entry name" value="OROTATE PHOSPHORIBOSYLTRANSFERASE"/>
    <property type="match status" value="1"/>
</dbReference>
<protein>
    <recommendedName>
        <fullName evidence="2 6">Orotate phosphoribosyltransferase</fullName>
        <shortName evidence="6">OPRT</shortName>
        <shortName evidence="6">OPRTase</shortName>
        <ecNumber evidence="2 6">2.4.2.10</ecNumber>
    </recommendedName>
</protein>
<dbReference type="GO" id="GO:0000287">
    <property type="term" value="F:magnesium ion binding"/>
    <property type="evidence" value="ECO:0007669"/>
    <property type="project" value="UniProtKB-UniRule"/>
</dbReference>
<feature type="binding site" evidence="6">
    <location>
        <position position="100"/>
    </location>
    <ligand>
        <name>5-phospho-alpha-D-ribose 1-diphosphate</name>
        <dbReference type="ChEBI" id="CHEBI:58017"/>
        <note>ligand shared between dimeric partners</note>
    </ligand>
</feature>
<comment type="pathway">
    <text evidence="1 6">Pyrimidine metabolism; UMP biosynthesis via de novo pathway; UMP from orotate: step 1/2.</text>
</comment>
<keyword evidence="6" id="KW-0460">Magnesium</keyword>
<comment type="similarity">
    <text evidence="6">Belongs to the purine/pyrimidine phosphoribosyltransferase family. PyrE subfamily.</text>
</comment>
<dbReference type="InterPro" id="IPR000836">
    <property type="entry name" value="PRTase_dom"/>
</dbReference>
<dbReference type="InterPro" id="IPR029057">
    <property type="entry name" value="PRTase-like"/>
</dbReference>
<evidence type="ECO:0000256" key="6">
    <source>
        <dbReference type="HAMAP-Rule" id="MF_01208"/>
    </source>
</evidence>
<evidence type="ECO:0000256" key="5">
    <source>
        <dbReference type="ARBA" id="ARBA00022975"/>
    </source>
</evidence>
<keyword evidence="3 6" id="KW-0328">Glycosyltransferase</keyword>
<feature type="binding site" evidence="6">
    <location>
        <position position="130"/>
    </location>
    <ligand>
        <name>orotate</name>
        <dbReference type="ChEBI" id="CHEBI:30839"/>
    </ligand>
</feature>
<keyword evidence="5 6" id="KW-0665">Pyrimidine biosynthesis</keyword>
<comment type="caution">
    <text evidence="6">Lacks conserved residue(s) required for the propagation of feature annotation.</text>
</comment>
<dbReference type="GO" id="GO:0019856">
    <property type="term" value="P:pyrimidine nucleobase biosynthetic process"/>
    <property type="evidence" value="ECO:0007669"/>
    <property type="project" value="TreeGrafter"/>
</dbReference>
<dbReference type="InterPro" id="IPR023031">
    <property type="entry name" value="OPRT"/>
</dbReference>
<dbReference type="GO" id="GO:0004588">
    <property type="term" value="F:orotate phosphoribosyltransferase activity"/>
    <property type="evidence" value="ECO:0007669"/>
    <property type="project" value="UniProtKB-UniRule"/>
</dbReference>
<dbReference type="PANTHER" id="PTHR19278:SF9">
    <property type="entry name" value="URIDINE 5'-MONOPHOSPHATE SYNTHASE"/>
    <property type="match status" value="1"/>
</dbReference>
<name>A0A2W4S418_9GAMM</name>
<comment type="catalytic activity">
    <reaction evidence="6">
        <text>orotidine 5'-phosphate + diphosphate = orotate + 5-phospho-alpha-D-ribose 1-diphosphate</text>
        <dbReference type="Rhea" id="RHEA:10380"/>
        <dbReference type="ChEBI" id="CHEBI:30839"/>
        <dbReference type="ChEBI" id="CHEBI:33019"/>
        <dbReference type="ChEBI" id="CHEBI:57538"/>
        <dbReference type="ChEBI" id="CHEBI:58017"/>
        <dbReference type="EC" id="2.4.2.10"/>
    </reaction>
</comment>
<proteinExistence type="inferred from homology"/>
<evidence type="ECO:0000256" key="4">
    <source>
        <dbReference type="ARBA" id="ARBA00022679"/>
    </source>
</evidence>
<dbReference type="NCBIfam" id="TIGR00336">
    <property type="entry name" value="pyrE"/>
    <property type="match status" value="1"/>
</dbReference>
<reference evidence="8 9" key="1">
    <citation type="journal article" date="2018" name="Aquat. Microb. Ecol.">
        <title>Gammaproteobacterial methanotrophs dominate.</title>
        <authorList>
            <person name="Rissanen A.J."/>
            <person name="Saarenheimo J."/>
            <person name="Tiirola M."/>
            <person name="Peura S."/>
            <person name="Aalto S.L."/>
            <person name="Karvinen A."/>
            <person name="Nykanen H."/>
        </authorList>
    </citation>
    <scope>NUCLEOTIDE SEQUENCE [LARGE SCALE GENOMIC DNA]</scope>
    <source>
        <strain evidence="8">AMbin10</strain>
    </source>
</reference>
<accession>A0A2W4S418</accession>
<comment type="function">
    <text evidence="6">Catalyzes the transfer of a ribosyl phosphate group from 5-phosphoribose 1-diphosphate to orotate, leading to the formation of orotidine monophosphate (OMP).</text>
</comment>
<dbReference type="EMBL" id="QJPH01000597">
    <property type="protein sequence ID" value="PZN68694.1"/>
    <property type="molecule type" value="Genomic_DNA"/>
</dbReference>
<evidence type="ECO:0000313" key="9">
    <source>
        <dbReference type="Proteomes" id="UP000249396"/>
    </source>
</evidence>
<dbReference type="HAMAP" id="MF_01208">
    <property type="entry name" value="PyrE"/>
    <property type="match status" value="1"/>
</dbReference>
<evidence type="ECO:0000256" key="2">
    <source>
        <dbReference type="ARBA" id="ARBA00011971"/>
    </source>
</evidence>
<evidence type="ECO:0000313" key="8">
    <source>
        <dbReference type="EMBL" id="PZN68694.1"/>
    </source>
</evidence>
<dbReference type="UniPathway" id="UPA00070">
    <property type="reaction ID" value="UER00119"/>
</dbReference>
<feature type="domain" description="Phosphoribosyltransferase" evidence="7">
    <location>
        <begin position="57"/>
        <end position="165"/>
    </location>
</feature>